<evidence type="ECO:0000256" key="2">
    <source>
        <dbReference type="RuleBase" id="RU003749"/>
    </source>
</evidence>
<dbReference type="AlphaFoldDB" id="A0A926IGR5"/>
<sequence>MAVTIDIAQEIMTAHIIGDIDHHNAKEMRETIDDNVIKSQVKELELDFRDVSFMDSSGIGLVMGRYKLMQETGGTLKLINVSGHIKKVMRLAGLDRLAIMDKPSHGEKGGKEA</sequence>
<dbReference type="CDD" id="cd07043">
    <property type="entry name" value="STAS_anti-anti-sigma_factors"/>
    <property type="match status" value="1"/>
</dbReference>
<dbReference type="RefSeq" id="WP_262394368.1">
    <property type="nucleotide sequence ID" value="NZ_JACRTD010000002.1"/>
</dbReference>
<dbReference type="SUPFAM" id="SSF52091">
    <property type="entry name" value="SpoIIaa-like"/>
    <property type="match status" value="1"/>
</dbReference>
<comment type="similarity">
    <text evidence="1 2">Belongs to the anti-sigma-factor antagonist family.</text>
</comment>
<dbReference type="InterPro" id="IPR003658">
    <property type="entry name" value="Anti-sigma_ant"/>
</dbReference>
<gene>
    <name evidence="4" type="ORF">H8705_02960</name>
</gene>
<dbReference type="InterPro" id="IPR002645">
    <property type="entry name" value="STAS_dom"/>
</dbReference>
<evidence type="ECO:0000313" key="5">
    <source>
        <dbReference type="Proteomes" id="UP000623678"/>
    </source>
</evidence>
<dbReference type="InterPro" id="IPR036513">
    <property type="entry name" value="STAS_dom_sf"/>
</dbReference>
<dbReference type="Gene3D" id="3.30.750.24">
    <property type="entry name" value="STAS domain"/>
    <property type="match status" value="1"/>
</dbReference>
<feature type="domain" description="STAS" evidence="3">
    <location>
        <begin position="1"/>
        <end position="113"/>
    </location>
</feature>
<dbReference type="EMBL" id="JACRTD010000002">
    <property type="protein sequence ID" value="MBC8584536.1"/>
    <property type="molecule type" value="Genomic_DNA"/>
</dbReference>
<accession>A0A926IGR5</accession>
<evidence type="ECO:0000313" key="4">
    <source>
        <dbReference type="EMBL" id="MBC8584536.1"/>
    </source>
</evidence>
<organism evidence="4 5">
    <name type="scientific">Youxingia wuxianensis</name>
    <dbReference type="NCBI Taxonomy" id="2763678"/>
    <lineage>
        <taxon>Bacteria</taxon>
        <taxon>Bacillati</taxon>
        <taxon>Bacillota</taxon>
        <taxon>Clostridia</taxon>
        <taxon>Eubacteriales</taxon>
        <taxon>Oscillospiraceae</taxon>
        <taxon>Youxingia</taxon>
    </lineage>
</organism>
<dbReference type="GO" id="GO:0043856">
    <property type="term" value="F:anti-sigma factor antagonist activity"/>
    <property type="evidence" value="ECO:0007669"/>
    <property type="project" value="InterPro"/>
</dbReference>
<proteinExistence type="inferred from homology"/>
<dbReference type="PANTHER" id="PTHR33495:SF2">
    <property type="entry name" value="ANTI-SIGMA FACTOR ANTAGONIST TM_1081-RELATED"/>
    <property type="match status" value="1"/>
</dbReference>
<dbReference type="NCBIfam" id="TIGR00377">
    <property type="entry name" value="ant_ant_sig"/>
    <property type="match status" value="1"/>
</dbReference>
<name>A0A926IGR5_9FIRM</name>
<comment type="caution">
    <text evidence="4">The sequence shown here is derived from an EMBL/GenBank/DDBJ whole genome shotgun (WGS) entry which is preliminary data.</text>
</comment>
<evidence type="ECO:0000259" key="3">
    <source>
        <dbReference type="PROSITE" id="PS50801"/>
    </source>
</evidence>
<dbReference type="Pfam" id="PF01740">
    <property type="entry name" value="STAS"/>
    <property type="match status" value="1"/>
</dbReference>
<dbReference type="PROSITE" id="PS50801">
    <property type="entry name" value="STAS"/>
    <property type="match status" value="1"/>
</dbReference>
<protein>
    <recommendedName>
        <fullName evidence="2">Anti-sigma factor antagonist</fullName>
    </recommendedName>
</protein>
<reference evidence="4" key="1">
    <citation type="submission" date="2020-08" db="EMBL/GenBank/DDBJ databases">
        <title>Genome public.</title>
        <authorList>
            <person name="Liu C."/>
            <person name="Sun Q."/>
        </authorList>
    </citation>
    <scope>NUCLEOTIDE SEQUENCE</scope>
    <source>
        <strain evidence="4">NSJ-64</strain>
    </source>
</reference>
<dbReference type="PANTHER" id="PTHR33495">
    <property type="entry name" value="ANTI-SIGMA FACTOR ANTAGONIST TM_1081-RELATED-RELATED"/>
    <property type="match status" value="1"/>
</dbReference>
<evidence type="ECO:0000256" key="1">
    <source>
        <dbReference type="ARBA" id="ARBA00009013"/>
    </source>
</evidence>
<keyword evidence="5" id="KW-1185">Reference proteome</keyword>
<dbReference type="Proteomes" id="UP000623678">
    <property type="component" value="Unassembled WGS sequence"/>
</dbReference>